<evidence type="ECO:0000313" key="3">
    <source>
        <dbReference type="EMBL" id="ALJ61554.1"/>
    </source>
</evidence>
<dbReference type="Proteomes" id="UP000482653">
    <property type="component" value="Unassembled WGS sequence"/>
</dbReference>
<evidence type="ECO:0000313" key="8">
    <source>
        <dbReference type="Proteomes" id="UP000061809"/>
    </source>
</evidence>
<feature type="domain" description="HTH cro/C1-type" evidence="2">
    <location>
        <begin position="20"/>
        <end position="74"/>
    </location>
</feature>
<evidence type="ECO:0000256" key="1">
    <source>
        <dbReference type="ARBA" id="ARBA00023125"/>
    </source>
</evidence>
<dbReference type="InterPro" id="IPR010982">
    <property type="entry name" value="Lambda_DNA-bd_dom_sf"/>
</dbReference>
<dbReference type="PROSITE" id="PS50943">
    <property type="entry name" value="HTH_CROC1"/>
    <property type="match status" value="1"/>
</dbReference>
<proteinExistence type="predicted"/>
<reference evidence="6" key="4">
    <citation type="submission" date="2023-03" db="EMBL/GenBank/DDBJ databases">
        <title>DFI Biobank Strains.</title>
        <authorList>
            <person name="Mostad J."/>
            <person name="Paddock L."/>
            <person name="Medina S."/>
            <person name="Waligurski E."/>
            <person name="Barat B."/>
            <person name="Smith R."/>
            <person name="Burgo V."/>
            <person name="Metcalfe C."/>
            <person name="Woodson C."/>
            <person name="Sundararajan A."/>
            <person name="Ramaswamy R."/>
            <person name="Lin H."/>
            <person name="Pamer E.G."/>
        </authorList>
    </citation>
    <scope>NUCLEOTIDE SEQUENCE</scope>
    <source>
        <strain evidence="6">DFI.9.5</strain>
    </source>
</reference>
<dbReference type="CDD" id="cd00093">
    <property type="entry name" value="HTH_XRE"/>
    <property type="match status" value="1"/>
</dbReference>
<dbReference type="STRING" id="246787.BcellWH2_04337"/>
<keyword evidence="1" id="KW-0238">DNA-binding</keyword>
<dbReference type="eggNOG" id="COG3093">
    <property type="taxonomic scope" value="Bacteria"/>
</dbReference>
<gene>
    <name evidence="3" type="primary">yddM</name>
    <name evidence="7" type="synonym">higA</name>
    <name evidence="3" type="ORF">BcellWH2_04337</name>
    <name evidence="7" type="ORF">DWX97_12115</name>
    <name evidence="4" type="ORF">F2Y81_08835</name>
    <name evidence="5" type="ORF">F2Y87_02230</name>
    <name evidence="6" type="ORF">PZH42_17890</name>
</gene>
<evidence type="ECO:0000313" key="10">
    <source>
        <dbReference type="Proteomes" id="UP000448877"/>
    </source>
</evidence>
<dbReference type="PANTHER" id="PTHR36924">
    <property type="entry name" value="ANTITOXIN HIGA-1"/>
    <property type="match status" value="1"/>
</dbReference>
<dbReference type="Proteomes" id="UP000448877">
    <property type="component" value="Unassembled WGS sequence"/>
</dbReference>
<reference evidence="7 9" key="2">
    <citation type="submission" date="2018-08" db="EMBL/GenBank/DDBJ databases">
        <title>A genome reference for cultivated species of the human gut microbiota.</title>
        <authorList>
            <person name="Zou Y."/>
            <person name="Xue W."/>
            <person name="Luo G."/>
        </authorList>
    </citation>
    <scope>NUCLEOTIDE SEQUENCE [LARGE SCALE GENOMIC DNA]</scope>
    <source>
        <strain evidence="7 9">AF22-3AC</strain>
    </source>
</reference>
<dbReference type="PANTHER" id="PTHR36924:SF1">
    <property type="entry name" value="ANTITOXIN HIGA-1"/>
    <property type="match status" value="1"/>
</dbReference>
<evidence type="ECO:0000259" key="2">
    <source>
        <dbReference type="PROSITE" id="PS50943"/>
    </source>
</evidence>
<evidence type="ECO:0000313" key="5">
    <source>
        <dbReference type="EMBL" id="KAA5422554.1"/>
    </source>
</evidence>
<organism evidence="3 8">
    <name type="scientific">Bacteroides cellulosilyticus</name>
    <dbReference type="NCBI Taxonomy" id="246787"/>
    <lineage>
        <taxon>Bacteria</taxon>
        <taxon>Pseudomonadati</taxon>
        <taxon>Bacteroidota</taxon>
        <taxon>Bacteroidia</taxon>
        <taxon>Bacteroidales</taxon>
        <taxon>Bacteroidaceae</taxon>
        <taxon>Bacteroides</taxon>
    </lineage>
</organism>
<dbReference type="GO" id="GO:0003677">
    <property type="term" value="F:DNA binding"/>
    <property type="evidence" value="ECO:0007669"/>
    <property type="project" value="UniProtKB-KW"/>
</dbReference>
<reference evidence="10 11" key="3">
    <citation type="journal article" date="2019" name="Nat. Med.">
        <title>A library of human gut bacterial isolates paired with longitudinal multiomics data enables mechanistic microbiome research.</title>
        <authorList>
            <person name="Poyet M."/>
            <person name="Groussin M."/>
            <person name="Gibbons S.M."/>
            <person name="Avila-Pacheco J."/>
            <person name="Jiang X."/>
            <person name="Kearney S.M."/>
            <person name="Perrotta A.R."/>
            <person name="Berdy B."/>
            <person name="Zhao S."/>
            <person name="Lieberman T.D."/>
            <person name="Swanson P.K."/>
            <person name="Smith M."/>
            <person name="Roesemann S."/>
            <person name="Alexander J.E."/>
            <person name="Rich S.A."/>
            <person name="Livny J."/>
            <person name="Vlamakis H."/>
            <person name="Clish C."/>
            <person name="Bullock K."/>
            <person name="Deik A."/>
            <person name="Scott J."/>
            <person name="Pierce K.A."/>
            <person name="Xavier R.J."/>
            <person name="Alm E.J."/>
        </authorList>
    </citation>
    <scope>NUCLEOTIDE SEQUENCE [LARGE SCALE GENOMIC DNA]</scope>
    <source>
        <strain evidence="4 10">BIOML-A6</strain>
        <strain evidence="5 11">BIOML-A8</strain>
    </source>
</reference>
<dbReference type="SMART" id="SM00530">
    <property type="entry name" value="HTH_XRE"/>
    <property type="match status" value="1"/>
</dbReference>
<dbReference type="NCBIfam" id="TIGR02607">
    <property type="entry name" value="antidote_HigA"/>
    <property type="match status" value="1"/>
</dbReference>
<dbReference type="Pfam" id="PF01381">
    <property type="entry name" value="HTH_3"/>
    <property type="match status" value="1"/>
</dbReference>
<dbReference type="GeneID" id="66309857"/>
<dbReference type="AlphaFoldDB" id="A0A0P0G4H2"/>
<dbReference type="Proteomes" id="UP000283341">
    <property type="component" value="Unassembled WGS sequence"/>
</dbReference>
<dbReference type="SUPFAM" id="SSF47413">
    <property type="entry name" value="lambda repressor-like DNA-binding domains"/>
    <property type="match status" value="1"/>
</dbReference>
<evidence type="ECO:0000313" key="7">
    <source>
        <dbReference type="EMBL" id="RGS36478.1"/>
    </source>
</evidence>
<protein>
    <submittedName>
        <fullName evidence="7">Addiction module antidote protein, HigA family</fullName>
    </submittedName>
    <submittedName>
        <fullName evidence="4">HigA family addiction module antidote protein</fullName>
    </submittedName>
    <submittedName>
        <fullName evidence="6">HigA family addiction module antitoxin</fullName>
    </submittedName>
    <submittedName>
        <fullName evidence="3">Putative HTH-type transcriptional regulator YddM</fullName>
    </submittedName>
</protein>
<dbReference type="EMBL" id="VVYV01000011">
    <property type="protein sequence ID" value="KAA5420165.1"/>
    <property type="molecule type" value="Genomic_DNA"/>
</dbReference>
<dbReference type="Gene3D" id="1.10.260.40">
    <property type="entry name" value="lambda repressor-like DNA-binding domains"/>
    <property type="match status" value="1"/>
</dbReference>
<evidence type="ECO:0000313" key="4">
    <source>
        <dbReference type="EMBL" id="KAA5420165.1"/>
    </source>
</evidence>
<name>A0A0P0G4H2_9BACE</name>
<evidence type="ECO:0000313" key="11">
    <source>
        <dbReference type="Proteomes" id="UP000482653"/>
    </source>
</evidence>
<dbReference type="EMBL" id="JARFID010000020">
    <property type="protein sequence ID" value="MDE8695986.1"/>
    <property type="molecule type" value="Genomic_DNA"/>
</dbReference>
<dbReference type="InterPro" id="IPR013430">
    <property type="entry name" value="Toxin_antidote_HigA"/>
</dbReference>
<dbReference type="RefSeq" id="WP_007215523.1">
    <property type="nucleotide sequence ID" value="NZ_CABMLT010000034.1"/>
</dbReference>
<evidence type="ECO:0000313" key="9">
    <source>
        <dbReference type="Proteomes" id="UP000283341"/>
    </source>
</evidence>
<dbReference type="EMBL" id="CP012801">
    <property type="protein sequence ID" value="ALJ61554.1"/>
    <property type="molecule type" value="Genomic_DNA"/>
</dbReference>
<sequence>MTMLANELTPFCPTHPGEILKDEVEYRKISQRALARQMGISYSQLNEVLNGKRPVNTELALLFEAALGLDPEMLLNMQTRYNMQVARADQRTQDRWNEVRKLCASFL</sequence>
<dbReference type="KEGG" id="bcel:BcellWH2_04337"/>
<reference evidence="3 8" key="1">
    <citation type="journal article" date="2015" name="Science">
        <title>Genetic determinants of in vivo fitness and diet responsiveness in multiple human gut Bacteroides.</title>
        <authorList>
            <person name="Wu M."/>
            <person name="McNulty N.P."/>
            <person name="Rodionov D.A."/>
            <person name="Khoroshkin M.S."/>
            <person name="Griffin N.W."/>
            <person name="Cheng J."/>
            <person name="Latreille P."/>
            <person name="Kerstetter R.A."/>
            <person name="Terrapon N."/>
            <person name="Henrissat B."/>
            <person name="Osterman A.L."/>
            <person name="Gordon J.I."/>
        </authorList>
    </citation>
    <scope>NUCLEOTIDE SEQUENCE [LARGE SCALE GENOMIC DNA]</scope>
    <source>
        <strain evidence="3 8">WH2</strain>
    </source>
</reference>
<dbReference type="EMBL" id="QRVJ01000009">
    <property type="protein sequence ID" value="RGS36478.1"/>
    <property type="molecule type" value="Genomic_DNA"/>
</dbReference>
<evidence type="ECO:0000313" key="6">
    <source>
        <dbReference type="EMBL" id="MDE8695986.1"/>
    </source>
</evidence>
<dbReference type="PATRIC" id="fig|246787.4.peg.4481"/>
<dbReference type="EMBL" id="VVYX01000002">
    <property type="protein sequence ID" value="KAA5422554.1"/>
    <property type="molecule type" value="Genomic_DNA"/>
</dbReference>
<dbReference type="Proteomes" id="UP001221924">
    <property type="component" value="Unassembled WGS sequence"/>
</dbReference>
<accession>A0A0P0G4H2</accession>
<dbReference type="InterPro" id="IPR001387">
    <property type="entry name" value="Cro/C1-type_HTH"/>
</dbReference>
<dbReference type="Proteomes" id="UP000061809">
    <property type="component" value="Chromosome"/>
</dbReference>